<keyword evidence="6" id="KW-0350">Heme biosynthesis</keyword>
<dbReference type="NCBIfam" id="NF003727">
    <property type="entry name" value="PRK05330.1"/>
    <property type="match status" value="1"/>
</dbReference>
<evidence type="ECO:0000256" key="5">
    <source>
        <dbReference type="ARBA" id="ARBA00023002"/>
    </source>
</evidence>
<evidence type="ECO:0000256" key="7">
    <source>
        <dbReference type="ARBA" id="ARBA00023244"/>
    </source>
</evidence>
<dbReference type="PIRSF" id="PIRSF000166">
    <property type="entry name" value="Coproporphyri_ox"/>
    <property type="match status" value="1"/>
</dbReference>
<name>A0A3B0C9Y0_9FLAO</name>
<sequence length="300" mass="35005">MKDIFYTYIQNLQNAITSKLEEVDGKSKFREDQWIRPEGGGGRSRVIENGAVFEKGGVNISAVHGELPQSMQNYFGVKDADFFACGLSLVIHPKSPMIPTVHANWRYFEMYDKKGNIVDQWFGGGQDLTPYYLFDEDAIHFHSVCKKACDAHNPTFYPDYKKKCDEYFWNAHRNEARGVGGLFFDYCRTSEGMSMQNWYNFVAEVGDSFLEAYIPIVIKRKGLEYTNKQRDWQEIRRGRYVEFNLVHDKGTLFGLRTNGRIESILMSLPPHVQWRYDHHPEEGSEEERLLKILQKPIKWV</sequence>
<dbReference type="Proteomes" id="UP000276603">
    <property type="component" value="Unassembled WGS sequence"/>
</dbReference>
<keyword evidence="5 8" id="KW-0560">Oxidoreductase</keyword>
<protein>
    <recommendedName>
        <fullName evidence="4">coproporphyrinogen oxidase</fullName>
        <ecNumber evidence="4">1.3.3.3</ecNumber>
    </recommendedName>
</protein>
<dbReference type="GO" id="GO:0006782">
    <property type="term" value="P:protoporphyrinogen IX biosynthetic process"/>
    <property type="evidence" value="ECO:0007669"/>
    <property type="project" value="TreeGrafter"/>
</dbReference>
<comment type="subunit">
    <text evidence="3">Homodimer.</text>
</comment>
<dbReference type="GO" id="GO:0005737">
    <property type="term" value="C:cytoplasm"/>
    <property type="evidence" value="ECO:0007669"/>
    <property type="project" value="TreeGrafter"/>
</dbReference>
<evidence type="ECO:0000256" key="4">
    <source>
        <dbReference type="ARBA" id="ARBA00012869"/>
    </source>
</evidence>
<dbReference type="InterPro" id="IPR001260">
    <property type="entry name" value="Coprogen_oxidase_aer"/>
</dbReference>
<dbReference type="RefSeq" id="WP_120709843.1">
    <property type="nucleotide sequence ID" value="NZ_RBCJ01000001.1"/>
</dbReference>
<dbReference type="PANTHER" id="PTHR10755:SF0">
    <property type="entry name" value="OXYGEN-DEPENDENT COPROPORPHYRINOGEN-III OXIDASE, MITOCHONDRIAL"/>
    <property type="match status" value="1"/>
</dbReference>
<dbReference type="OrthoDB" id="9777553at2"/>
<evidence type="ECO:0000313" key="8">
    <source>
        <dbReference type="EMBL" id="RKN82652.1"/>
    </source>
</evidence>
<organism evidence="8 9">
    <name type="scientific">Ulvibacterium marinum</name>
    <dbReference type="NCBI Taxonomy" id="2419782"/>
    <lineage>
        <taxon>Bacteria</taxon>
        <taxon>Pseudomonadati</taxon>
        <taxon>Bacteroidota</taxon>
        <taxon>Flavobacteriia</taxon>
        <taxon>Flavobacteriales</taxon>
        <taxon>Flavobacteriaceae</taxon>
        <taxon>Ulvibacterium</taxon>
    </lineage>
</organism>
<proteinExistence type="inferred from homology"/>
<dbReference type="EMBL" id="RBCJ01000001">
    <property type="protein sequence ID" value="RKN82652.1"/>
    <property type="molecule type" value="Genomic_DNA"/>
</dbReference>
<evidence type="ECO:0000256" key="1">
    <source>
        <dbReference type="ARBA" id="ARBA00005168"/>
    </source>
</evidence>
<keyword evidence="7" id="KW-0627">Porphyrin biosynthesis</keyword>
<gene>
    <name evidence="8" type="ORF">D7Z94_02075</name>
</gene>
<comment type="similarity">
    <text evidence="2">Belongs to the aerobic coproporphyrinogen-III oxidase family.</text>
</comment>
<evidence type="ECO:0000256" key="3">
    <source>
        <dbReference type="ARBA" id="ARBA00011738"/>
    </source>
</evidence>
<dbReference type="PRINTS" id="PR00073">
    <property type="entry name" value="COPRGNOXDASE"/>
</dbReference>
<evidence type="ECO:0000256" key="2">
    <source>
        <dbReference type="ARBA" id="ARBA00010644"/>
    </source>
</evidence>
<reference evidence="8 9" key="1">
    <citation type="submission" date="2018-10" db="EMBL/GenBank/DDBJ databases">
        <title>Ulvibacterium marinum gen. nov., sp. nov., a novel marine bacterium of the family Flavobacteriaceae, isolated from a culture of the green alga Ulva prolifera.</title>
        <authorList>
            <person name="Zhang Z."/>
        </authorList>
    </citation>
    <scope>NUCLEOTIDE SEQUENCE [LARGE SCALE GENOMIC DNA]</scope>
    <source>
        <strain evidence="8 9">CCMM003</strain>
    </source>
</reference>
<dbReference type="PANTHER" id="PTHR10755">
    <property type="entry name" value="COPROPORPHYRINOGEN III OXIDASE, MITOCHONDRIAL"/>
    <property type="match status" value="1"/>
</dbReference>
<dbReference type="EC" id="1.3.3.3" evidence="4"/>
<keyword evidence="9" id="KW-1185">Reference proteome</keyword>
<dbReference type="InterPro" id="IPR036406">
    <property type="entry name" value="Coprogen_oxidase_aer_sf"/>
</dbReference>
<dbReference type="GO" id="GO:0004109">
    <property type="term" value="F:coproporphyrinogen oxidase activity"/>
    <property type="evidence" value="ECO:0007669"/>
    <property type="project" value="UniProtKB-EC"/>
</dbReference>
<dbReference type="Gene3D" id="3.40.1500.10">
    <property type="entry name" value="Coproporphyrinogen III oxidase, aerobic"/>
    <property type="match status" value="1"/>
</dbReference>
<evidence type="ECO:0000313" key="9">
    <source>
        <dbReference type="Proteomes" id="UP000276603"/>
    </source>
</evidence>
<dbReference type="Pfam" id="PF01218">
    <property type="entry name" value="Coprogen_oxidas"/>
    <property type="match status" value="1"/>
</dbReference>
<dbReference type="SUPFAM" id="SSF102886">
    <property type="entry name" value="Coproporphyrinogen III oxidase"/>
    <property type="match status" value="1"/>
</dbReference>
<dbReference type="AlphaFoldDB" id="A0A3B0C9Y0"/>
<comment type="pathway">
    <text evidence="1">Porphyrin-containing compound metabolism; protoporphyrin-IX biosynthesis; protoporphyrinogen-IX from coproporphyrinogen-III (O2 route): step 1/1.</text>
</comment>
<evidence type="ECO:0000256" key="6">
    <source>
        <dbReference type="ARBA" id="ARBA00023133"/>
    </source>
</evidence>
<accession>A0A3B0C9Y0</accession>
<comment type="caution">
    <text evidence="8">The sequence shown here is derived from an EMBL/GenBank/DDBJ whole genome shotgun (WGS) entry which is preliminary data.</text>
</comment>